<dbReference type="InterPro" id="IPR008999">
    <property type="entry name" value="Actin-crosslinking"/>
</dbReference>
<dbReference type="CDD" id="cd00257">
    <property type="entry name" value="beta-trefoil_FSCN-like"/>
    <property type="match status" value="1"/>
</dbReference>
<dbReference type="SUPFAM" id="SSF51445">
    <property type="entry name" value="(Trans)glycosidases"/>
    <property type="match status" value="1"/>
</dbReference>
<reference evidence="3 4" key="1">
    <citation type="submission" date="2014-04" db="EMBL/GenBank/DDBJ databases">
        <authorList>
            <consortium name="International Citrus Genome Consortium"/>
            <person name="Gmitter F."/>
            <person name="Chen C."/>
            <person name="Farmerie W."/>
            <person name="Harkins T."/>
            <person name="Desany B."/>
            <person name="Mohiuddin M."/>
            <person name="Kodira C."/>
            <person name="Borodovsky M."/>
            <person name="Lomsadze A."/>
            <person name="Burns P."/>
            <person name="Jenkins J."/>
            <person name="Prochnik S."/>
            <person name="Shu S."/>
            <person name="Chapman J."/>
            <person name="Pitluck S."/>
            <person name="Schmutz J."/>
            <person name="Rokhsar D."/>
        </authorList>
    </citation>
    <scope>NUCLEOTIDE SEQUENCE</scope>
</reference>
<evidence type="ECO:0000256" key="1">
    <source>
        <dbReference type="SAM" id="SignalP"/>
    </source>
</evidence>
<dbReference type="GO" id="GO:0007015">
    <property type="term" value="P:actin filament organization"/>
    <property type="evidence" value="ECO:0007669"/>
    <property type="project" value="InterPro"/>
</dbReference>
<dbReference type="PaxDb" id="2711-XP_006472641.1"/>
<dbReference type="PANTHER" id="PTHR10551">
    <property type="entry name" value="FASCIN"/>
    <property type="match status" value="1"/>
</dbReference>
<gene>
    <name evidence="3" type="ORF">CISIN_1g020265mg</name>
</gene>
<evidence type="ECO:0000313" key="3">
    <source>
        <dbReference type="EMBL" id="KDO38479.1"/>
    </source>
</evidence>
<dbReference type="GO" id="GO:0051015">
    <property type="term" value="F:actin filament binding"/>
    <property type="evidence" value="ECO:0007669"/>
    <property type="project" value="InterPro"/>
</dbReference>
<dbReference type="InterPro" id="IPR057232">
    <property type="entry name" value="DUF7910"/>
</dbReference>
<accession>A0A067D663</accession>
<dbReference type="AlphaFoldDB" id="A0A067D663"/>
<dbReference type="PANTHER" id="PTHR10551:SF14">
    <property type="entry name" value="CELLULASE CONTAINING PROTEIN, EXPRESSED"/>
    <property type="match status" value="1"/>
</dbReference>
<name>A0A067D663_CITSI</name>
<dbReference type="Gene3D" id="2.80.10.50">
    <property type="match status" value="1"/>
</dbReference>
<sequence>MAILFSTKQLFSICIILSFMLSFSYGRSPNPAFRIKAVNLGGWLVTEGWIKPSLFDGIPNKDFLDGTQLQFKSVTVGKYLCAENGGGTIVVANRTSASGWETFKLWRINETNFHFRVFNKQFIGLDTNGNGIDIVAESNTPRSSETFEIVRNSNDLSRVRIKAPNGFFLQAKTEELVTADYEGATSWGDDDPSVFEMTIAGRMQGEFQVTNGYGPQKAPQVMRKHWSTYIVEDDFKFIAGNGLNAVRIPVGWWMASDPTPPAPYVGGSLRALDNAFTWAGYAFFPVPSDITISVTTSQDLTIMGGPVHNTPKYGVPKPMMLWSQHQCP</sequence>
<dbReference type="InterPro" id="IPR010431">
    <property type="entry name" value="Fascin"/>
</dbReference>
<organism evidence="3 4">
    <name type="scientific">Citrus sinensis</name>
    <name type="common">Sweet orange</name>
    <name type="synonym">Citrus aurantium var. sinensis</name>
    <dbReference type="NCBI Taxonomy" id="2711"/>
    <lineage>
        <taxon>Eukaryota</taxon>
        <taxon>Viridiplantae</taxon>
        <taxon>Streptophyta</taxon>
        <taxon>Embryophyta</taxon>
        <taxon>Tracheophyta</taxon>
        <taxon>Spermatophyta</taxon>
        <taxon>Magnoliopsida</taxon>
        <taxon>eudicotyledons</taxon>
        <taxon>Gunneridae</taxon>
        <taxon>Pentapetalae</taxon>
        <taxon>rosids</taxon>
        <taxon>malvids</taxon>
        <taxon>Sapindales</taxon>
        <taxon>Rutaceae</taxon>
        <taxon>Aurantioideae</taxon>
        <taxon>Citrus</taxon>
    </lineage>
</organism>
<protein>
    <recommendedName>
        <fullName evidence="2">DUF7910 domain-containing protein</fullName>
    </recommendedName>
</protein>
<feature type="signal peptide" evidence="1">
    <location>
        <begin position="1"/>
        <end position="26"/>
    </location>
</feature>
<feature type="chain" id="PRO_5001635368" description="DUF7910 domain-containing protein" evidence="1">
    <location>
        <begin position="27"/>
        <end position="328"/>
    </location>
</feature>
<dbReference type="SUPFAM" id="SSF50405">
    <property type="entry name" value="Actin-crosslinking proteins"/>
    <property type="match status" value="1"/>
</dbReference>
<evidence type="ECO:0000313" key="4">
    <source>
        <dbReference type="Proteomes" id="UP000027120"/>
    </source>
</evidence>
<dbReference type="Gene3D" id="3.20.20.80">
    <property type="entry name" value="Glycosidases"/>
    <property type="match status" value="1"/>
</dbReference>
<keyword evidence="1" id="KW-0732">Signal</keyword>
<dbReference type="SMR" id="A0A067D663"/>
<dbReference type="Proteomes" id="UP000027120">
    <property type="component" value="Unassembled WGS sequence"/>
</dbReference>
<dbReference type="InterPro" id="IPR017853">
    <property type="entry name" value="GH"/>
</dbReference>
<proteinExistence type="predicted"/>
<keyword evidence="4" id="KW-1185">Reference proteome</keyword>
<evidence type="ECO:0000259" key="2">
    <source>
        <dbReference type="Pfam" id="PF25490"/>
    </source>
</evidence>
<feature type="domain" description="DUF7910" evidence="2">
    <location>
        <begin position="60"/>
        <end position="199"/>
    </location>
</feature>
<dbReference type="STRING" id="2711.A0A067D663"/>
<dbReference type="Pfam" id="PF25490">
    <property type="entry name" value="DUF7910"/>
    <property type="match status" value="1"/>
</dbReference>
<dbReference type="EMBL" id="KK788005">
    <property type="protein sequence ID" value="KDO38479.1"/>
    <property type="molecule type" value="Genomic_DNA"/>
</dbReference>
<dbReference type="eggNOG" id="ENOG502QPYU">
    <property type="taxonomic scope" value="Eukaryota"/>
</dbReference>
<dbReference type="FunFam" id="2.80.10.50:FF:000056">
    <property type="entry name" value="Glucan 1,3-beta-glucosidase A"/>
    <property type="match status" value="1"/>
</dbReference>